<keyword evidence="1" id="KW-0812">Transmembrane</keyword>
<keyword evidence="3" id="KW-1185">Reference proteome</keyword>
<feature type="transmembrane region" description="Helical" evidence="1">
    <location>
        <begin position="165"/>
        <end position="183"/>
    </location>
</feature>
<feature type="transmembrane region" description="Helical" evidence="1">
    <location>
        <begin position="310"/>
        <end position="332"/>
    </location>
</feature>
<gene>
    <name evidence="2" type="ORF">ARTSIC4J27_507</name>
</gene>
<organism evidence="2 3">
    <name type="scientific">Pseudarthrobacter siccitolerans</name>
    <dbReference type="NCBI Taxonomy" id="861266"/>
    <lineage>
        <taxon>Bacteria</taxon>
        <taxon>Bacillati</taxon>
        <taxon>Actinomycetota</taxon>
        <taxon>Actinomycetes</taxon>
        <taxon>Micrococcales</taxon>
        <taxon>Micrococcaceae</taxon>
        <taxon>Pseudarthrobacter</taxon>
    </lineage>
</organism>
<dbReference type="Proteomes" id="UP000035722">
    <property type="component" value="Unassembled WGS sequence"/>
</dbReference>
<feature type="transmembrane region" description="Helical" evidence="1">
    <location>
        <begin position="219"/>
        <end position="236"/>
    </location>
</feature>
<dbReference type="SUPFAM" id="SSF103473">
    <property type="entry name" value="MFS general substrate transporter"/>
    <property type="match status" value="1"/>
</dbReference>
<comment type="caution">
    <text evidence="2">The sequence shown here is derived from an EMBL/GenBank/DDBJ whole genome shotgun (WGS) entry which is preliminary data.</text>
</comment>
<evidence type="ECO:0000313" key="3">
    <source>
        <dbReference type="Proteomes" id="UP000035722"/>
    </source>
</evidence>
<feature type="transmembrane region" description="Helical" evidence="1">
    <location>
        <begin position="20"/>
        <end position="40"/>
    </location>
</feature>
<keyword evidence="1" id="KW-0472">Membrane</keyword>
<dbReference type="Gene3D" id="1.20.1250.20">
    <property type="entry name" value="MFS general substrate transporter like domains"/>
    <property type="match status" value="2"/>
</dbReference>
<feature type="transmembrane region" description="Helical" evidence="1">
    <location>
        <begin position="142"/>
        <end position="159"/>
    </location>
</feature>
<proteinExistence type="predicted"/>
<evidence type="ECO:0000256" key="1">
    <source>
        <dbReference type="SAM" id="Phobius"/>
    </source>
</evidence>
<dbReference type="InterPro" id="IPR036259">
    <property type="entry name" value="MFS_trans_sf"/>
</dbReference>
<dbReference type="EMBL" id="CAQI01000028">
    <property type="protein sequence ID" value="CCQ44580.1"/>
    <property type="molecule type" value="Genomic_DNA"/>
</dbReference>
<dbReference type="RefSeq" id="WP_050053641.1">
    <property type="nucleotide sequence ID" value="NZ_CAQI01000028.1"/>
</dbReference>
<name>A0A024GXB2_9MICC</name>
<feature type="transmembrane region" description="Helical" evidence="1">
    <location>
        <begin position="344"/>
        <end position="366"/>
    </location>
</feature>
<feature type="transmembrane region" description="Helical" evidence="1">
    <location>
        <begin position="372"/>
        <end position="394"/>
    </location>
</feature>
<keyword evidence="1" id="KW-1133">Transmembrane helix</keyword>
<feature type="transmembrane region" description="Helical" evidence="1">
    <location>
        <begin position="80"/>
        <end position="98"/>
    </location>
</feature>
<dbReference type="AlphaFoldDB" id="A0A024GXB2"/>
<sequence length="422" mass="42341">MTQAESQRLPLTIKRAVSTFGIGVVGFMSANLVPFMILAIQDSLEVGATEAGTLMTACLLATALACLAVTRFTEGRGRYLVARLGLLLTAAGFGLAALDLAPAAVITGIIAGGIGAGGAVASGGAALAALRNPNRASGISGLANRAIVTVVLAIIPAVGIGMGSAFGLVAGLALALLFTAGWLPMAEERAVPEGVPHASSTDSTTTAVAAADAVSTRTITIAGFALLSIFALWAIGEDSLWAMSGAIGVAQAGMTEEQLGLVLSASTGGGLLAAIALIFLGTRLGRALPLGILLALGAALKLTACLTTDSTTYLVTMIAWNTVYAVAFMYFIATAAALDASGRWSGPVLGVYLVGSSFAPMFGAWIGEAFGFPALGWVLAGFSLVLLVPAVLIARLSSRVEAVNTAKTSNSPDIATIRTAGV</sequence>
<feature type="transmembrane region" description="Helical" evidence="1">
    <location>
        <begin position="259"/>
        <end position="280"/>
    </location>
</feature>
<feature type="transmembrane region" description="Helical" evidence="1">
    <location>
        <begin position="52"/>
        <end position="73"/>
    </location>
</feature>
<dbReference type="STRING" id="861266.ARTSIC4J27_507"/>
<feature type="transmembrane region" description="Helical" evidence="1">
    <location>
        <begin position="287"/>
        <end position="304"/>
    </location>
</feature>
<reference evidence="3" key="1">
    <citation type="journal article" date="2014" name="Genome Announc.">
        <title>Genome Sequence of Arthrobacter siccitolerans 4J27, a Xeroprotectant-Producing Desiccation-Tolerant Microorganism.</title>
        <authorList>
            <person name="Manzanera M."/>
            <person name="Santa-Cruz-Calvo L."/>
            <person name="Vilchez J.I."/>
            <person name="Garcia-Fontana C."/>
            <person name="Silva-Castro G.A."/>
            <person name="Calvo C."/>
            <person name="Gonzalez-Lopez J."/>
        </authorList>
    </citation>
    <scope>NUCLEOTIDE SEQUENCE [LARGE SCALE GENOMIC DNA]</scope>
    <source>
        <strain evidence="3">4J27</strain>
    </source>
</reference>
<evidence type="ECO:0000313" key="2">
    <source>
        <dbReference type="EMBL" id="CCQ44580.1"/>
    </source>
</evidence>
<accession>A0A024GXB2</accession>
<feature type="transmembrane region" description="Helical" evidence="1">
    <location>
        <begin position="104"/>
        <end position="130"/>
    </location>
</feature>
<protein>
    <submittedName>
        <fullName evidence="2">Major Facilitator Superfamily protein</fullName>
    </submittedName>
</protein>